<gene>
    <name evidence="2" type="ORF">HHL22_09615</name>
</gene>
<feature type="region of interest" description="Disordered" evidence="1">
    <location>
        <begin position="213"/>
        <end position="254"/>
    </location>
</feature>
<protein>
    <submittedName>
        <fullName evidence="2">Uncharacterized protein</fullName>
    </submittedName>
</protein>
<proteinExistence type="predicted"/>
<name>A0A7Y0FMH1_9BACT</name>
<evidence type="ECO:0000313" key="3">
    <source>
        <dbReference type="Proteomes" id="UP000559626"/>
    </source>
</evidence>
<sequence>MTDREEAYAKMARQLYRVLTDQRPQWEARNPDMLAEFDQLNSYLQAMDEVAARQGGVAGADYTDARDQAEHAAEEAAGRIVRGLRALNQSVPNPAIATAAGYTPDQLDPKYGPELLGALNEIAAAAEGVRPLLANQGVTDEQIDALTSAISLYTPLSEIPNGTQSQGGKLSGTARELTKNLRTVVKHFDQFIDTLRGEIPGLVERYDEAREAGDPNYVKNSTGIGRNNGGDGSDGGIGKEAAGDAYGPEPKPFQ</sequence>
<evidence type="ECO:0000256" key="1">
    <source>
        <dbReference type="SAM" id="MobiDB-lite"/>
    </source>
</evidence>
<dbReference type="Proteomes" id="UP000559626">
    <property type="component" value="Unassembled WGS sequence"/>
</dbReference>
<dbReference type="EMBL" id="JABBGH010000001">
    <property type="protein sequence ID" value="NML65460.1"/>
    <property type="molecule type" value="Genomic_DNA"/>
</dbReference>
<accession>A0A7Y0FMH1</accession>
<feature type="compositionally biased region" description="Gly residues" evidence="1">
    <location>
        <begin position="226"/>
        <end position="238"/>
    </location>
</feature>
<organism evidence="2 3">
    <name type="scientific">Hymenobacter polaris</name>
    <dbReference type="NCBI Taxonomy" id="2682546"/>
    <lineage>
        <taxon>Bacteria</taxon>
        <taxon>Pseudomonadati</taxon>
        <taxon>Bacteroidota</taxon>
        <taxon>Cytophagia</taxon>
        <taxon>Cytophagales</taxon>
        <taxon>Hymenobacteraceae</taxon>
        <taxon>Hymenobacter</taxon>
    </lineage>
</organism>
<dbReference type="AlphaFoldDB" id="A0A7Y0FMH1"/>
<reference evidence="2 3" key="1">
    <citation type="submission" date="2020-04" db="EMBL/GenBank/DDBJ databases">
        <title>Hymenobacter polaris sp. nov., isolated from Arctic soil.</title>
        <authorList>
            <person name="Dahal R.H."/>
        </authorList>
    </citation>
    <scope>NUCLEOTIDE SEQUENCE [LARGE SCALE GENOMIC DNA]</scope>
    <source>
        <strain evidence="2 3">RP-2-7</strain>
    </source>
</reference>
<dbReference type="RefSeq" id="WP_169530759.1">
    <property type="nucleotide sequence ID" value="NZ_JABBGH010000001.1"/>
</dbReference>
<comment type="caution">
    <text evidence="2">The sequence shown here is derived from an EMBL/GenBank/DDBJ whole genome shotgun (WGS) entry which is preliminary data.</text>
</comment>
<evidence type="ECO:0000313" key="2">
    <source>
        <dbReference type="EMBL" id="NML65460.1"/>
    </source>
</evidence>
<keyword evidence="3" id="KW-1185">Reference proteome</keyword>